<dbReference type="GO" id="GO:0036064">
    <property type="term" value="C:ciliary basal body"/>
    <property type="evidence" value="ECO:0007669"/>
    <property type="project" value="TreeGrafter"/>
</dbReference>
<evidence type="ECO:0000256" key="3">
    <source>
        <dbReference type="ARBA" id="ARBA00022840"/>
    </source>
</evidence>
<proteinExistence type="predicted"/>
<reference evidence="5" key="1">
    <citation type="submission" date="2013-09" db="EMBL/GenBank/DDBJ databases">
        <title>The Genome Sequence of Anopheles maculatus species B.</title>
        <authorList>
            <consortium name="The Broad Institute Genomics Platform"/>
            <person name="Neafsey D.E."/>
            <person name="Besansky N."/>
            <person name="Howell P."/>
            <person name="Walton C."/>
            <person name="Young S.K."/>
            <person name="Zeng Q."/>
            <person name="Gargeya S."/>
            <person name="Fitzgerald M."/>
            <person name="Haas B."/>
            <person name="Abouelleil A."/>
            <person name="Allen A.W."/>
            <person name="Alvarado L."/>
            <person name="Arachchi H.M."/>
            <person name="Berlin A.M."/>
            <person name="Chapman S.B."/>
            <person name="Gainer-Dewar J."/>
            <person name="Goldberg J."/>
            <person name="Griggs A."/>
            <person name="Gujja S."/>
            <person name="Hansen M."/>
            <person name="Howarth C."/>
            <person name="Imamovic A."/>
            <person name="Ireland A."/>
            <person name="Larimer J."/>
            <person name="McCowan C."/>
            <person name="Murphy C."/>
            <person name="Pearson M."/>
            <person name="Poon T.W."/>
            <person name="Priest M."/>
            <person name="Roberts A."/>
            <person name="Saif S."/>
            <person name="Shea T."/>
            <person name="Sisk P."/>
            <person name="Sykes S."/>
            <person name="Wortman J."/>
            <person name="Nusbaum C."/>
            <person name="Birren B."/>
        </authorList>
    </citation>
    <scope>NUCLEOTIDE SEQUENCE [LARGE SCALE GENOMIC DNA]</scope>
    <source>
        <strain evidence="5">maculatus3</strain>
    </source>
</reference>
<evidence type="ECO:0000313" key="4">
    <source>
        <dbReference type="EnsemblMetazoa" id="AMAM016874-PA"/>
    </source>
</evidence>
<dbReference type="VEuPathDB" id="VectorBase:AMAM016874"/>
<dbReference type="Pfam" id="PF03133">
    <property type="entry name" value="TTL"/>
    <property type="match status" value="1"/>
</dbReference>
<dbReference type="GO" id="GO:0070740">
    <property type="term" value="F:tubulin-glutamic acid ligase activity"/>
    <property type="evidence" value="ECO:0007669"/>
    <property type="project" value="TreeGrafter"/>
</dbReference>
<dbReference type="PANTHER" id="PTHR12241:SF162">
    <property type="entry name" value="TUBULIN MONOGLUTAMYLASE TTLL4"/>
    <property type="match status" value="1"/>
</dbReference>
<accession>A0A182T027</accession>
<evidence type="ECO:0000313" key="5">
    <source>
        <dbReference type="Proteomes" id="UP000075901"/>
    </source>
</evidence>
<evidence type="ECO:0000256" key="1">
    <source>
        <dbReference type="ARBA" id="ARBA00022598"/>
    </source>
</evidence>
<sequence length="235" mass="26905">MSKVNVGSKYNCYELFGIDVLLDSELVPWLLEVNISPSLHSASSLDLCVKGPLVKALFNTVMYQVPPRIPMAEQKEILKEQGLEGPLCFDKRIYTTGLSKTERLKHNQFIQKDMCREDYLNTILEELTPDDVRCLLLTEDELARSAPLERILPAPNSYRYLGFTEHPRYYNRLLDAWEHRYSQNRSEGIALLQSLCERKVHLQVPPSTLKKVSAVGHNPSPTLFHTLSGKYLVLM</sequence>
<keyword evidence="2" id="KW-0547">Nucleotide-binding</keyword>
<dbReference type="GO" id="GO:0000226">
    <property type="term" value="P:microtubule cytoskeleton organization"/>
    <property type="evidence" value="ECO:0007669"/>
    <property type="project" value="TreeGrafter"/>
</dbReference>
<dbReference type="GO" id="GO:0005524">
    <property type="term" value="F:ATP binding"/>
    <property type="evidence" value="ECO:0007669"/>
    <property type="project" value="UniProtKB-KW"/>
</dbReference>
<evidence type="ECO:0008006" key="6">
    <source>
        <dbReference type="Google" id="ProtNLM"/>
    </source>
</evidence>
<protein>
    <recommendedName>
        <fullName evidence="6">Tubulin polyglutamylase TTLL4</fullName>
    </recommendedName>
</protein>
<dbReference type="PROSITE" id="PS51221">
    <property type="entry name" value="TTL"/>
    <property type="match status" value="1"/>
</dbReference>
<keyword evidence="1" id="KW-0436">Ligase</keyword>
<dbReference type="EnsemblMetazoa" id="AMAM016874-RA">
    <property type="protein sequence ID" value="AMAM016874-PA"/>
    <property type="gene ID" value="AMAM016874"/>
</dbReference>
<keyword evidence="5" id="KW-1185">Reference proteome</keyword>
<dbReference type="Gene3D" id="3.30.470.20">
    <property type="entry name" value="ATP-grasp fold, B domain"/>
    <property type="match status" value="1"/>
</dbReference>
<dbReference type="Proteomes" id="UP000075901">
    <property type="component" value="Unassembled WGS sequence"/>
</dbReference>
<reference evidence="4" key="2">
    <citation type="submission" date="2020-05" db="UniProtKB">
        <authorList>
            <consortium name="EnsemblMetazoa"/>
        </authorList>
    </citation>
    <scope>IDENTIFICATION</scope>
    <source>
        <strain evidence="4">maculatus3</strain>
    </source>
</reference>
<evidence type="ECO:0000256" key="2">
    <source>
        <dbReference type="ARBA" id="ARBA00022741"/>
    </source>
</evidence>
<organism evidence="4 5">
    <name type="scientific">Anopheles maculatus</name>
    <dbReference type="NCBI Taxonomy" id="74869"/>
    <lineage>
        <taxon>Eukaryota</taxon>
        <taxon>Metazoa</taxon>
        <taxon>Ecdysozoa</taxon>
        <taxon>Arthropoda</taxon>
        <taxon>Hexapoda</taxon>
        <taxon>Insecta</taxon>
        <taxon>Pterygota</taxon>
        <taxon>Neoptera</taxon>
        <taxon>Endopterygota</taxon>
        <taxon>Diptera</taxon>
        <taxon>Nematocera</taxon>
        <taxon>Culicoidea</taxon>
        <taxon>Culicidae</taxon>
        <taxon>Anophelinae</taxon>
        <taxon>Anopheles</taxon>
        <taxon>Anopheles maculatus group</taxon>
    </lineage>
</organism>
<name>A0A182T027_9DIPT</name>
<dbReference type="GO" id="GO:0015631">
    <property type="term" value="F:tubulin binding"/>
    <property type="evidence" value="ECO:0007669"/>
    <property type="project" value="TreeGrafter"/>
</dbReference>
<dbReference type="InterPro" id="IPR004344">
    <property type="entry name" value="TTL/TTLL_fam"/>
</dbReference>
<dbReference type="AlphaFoldDB" id="A0A182T027"/>
<keyword evidence="3" id="KW-0067">ATP-binding</keyword>
<dbReference type="PANTHER" id="PTHR12241">
    <property type="entry name" value="TUBULIN POLYGLUTAMYLASE"/>
    <property type="match status" value="1"/>
</dbReference>
<dbReference type="SUPFAM" id="SSF56059">
    <property type="entry name" value="Glutathione synthetase ATP-binding domain-like"/>
    <property type="match status" value="1"/>
</dbReference>